<dbReference type="NCBIfam" id="NF009806">
    <property type="entry name" value="PRK13290.1"/>
    <property type="match status" value="1"/>
</dbReference>
<dbReference type="PATRIC" id="fig|626887.3.peg.3094"/>
<organism evidence="9 10">
    <name type="scientific">Marinobacter nanhaiticus D15-8W</name>
    <dbReference type="NCBI Taxonomy" id="626887"/>
    <lineage>
        <taxon>Bacteria</taxon>
        <taxon>Pseudomonadati</taxon>
        <taxon>Pseudomonadota</taxon>
        <taxon>Gammaproteobacteria</taxon>
        <taxon>Pseudomonadales</taxon>
        <taxon>Marinobacteraceae</taxon>
        <taxon>Marinobacter</taxon>
    </lineage>
</organism>
<gene>
    <name evidence="8" type="primary">ectC</name>
    <name evidence="9" type="ORF">J057_15490</name>
</gene>
<dbReference type="eggNOG" id="COG1917">
    <property type="taxonomic scope" value="Bacteria"/>
</dbReference>
<accession>N6VY68</accession>
<dbReference type="Proteomes" id="UP000013165">
    <property type="component" value="Unassembled WGS sequence"/>
</dbReference>
<protein>
    <recommendedName>
        <fullName evidence="4 8">L-ectoine synthase</fullName>
        <ecNumber evidence="3 8">4.2.1.108</ecNumber>
    </recommendedName>
    <alternativeName>
        <fullName evidence="6 8">N-acetyldiaminobutyrate dehydratase</fullName>
    </alternativeName>
</protein>
<evidence type="ECO:0000256" key="7">
    <source>
        <dbReference type="ARBA" id="ARBA00048714"/>
    </source>
</evidence>
<dbReference type="CDD" id="cd06978">
    <property type="entry name" value="cupin_EctC"/>
    <property type="match status" value="1"/>
</dbReference>
<dbReference type="UniPathway" id="UPA00067">
    <property type="reaction ID" value="UER00123"/>
</dbReference>
<dbReference type="PANTHER" id="PTHR39289:SF1">
    <property type="entry name" value="L-ECTOINE SYNTHASE"/>
    <property type="match status" value="1"/>
</dbReference>
<dbReference type="OrthoDB" id="9801830at2"/>
<sequence length="136" mass="15449">MLVKSIEGLKGTDDEVKDEGFVSRRLILAHDDMHYSVHDTEISANNELHMWYKHHFETVLITEGSGEIEDLGSGKTHELKPGVMYALNEHDKHILRAGKDGLRMTCVFYPALVGPETHQEDGSYPLYNREGEILEN</sequence>
<dbReference type="EMBL" id="APLQ01000014">
    <property type="protein sequence ID" value="ENO12814.1"/>
    <property type="molecule type" value="Genomic_DNA"/>
</dbReference>
<evidence type="ECO:0000256" key="6">
    <source>
        <dbReference type="ARBA" id="ARBA00033271"/>
    </source>
</evidence>
<comment type="caution">
    <text evidence="9">The sequence shown here is derived from an EMBL/GenBank/DDBJ whole genome shotgun (WGS) entry which is preliminary data.</text>
</comment>
<dbReference type="InterPro" id="IPR011051">
    <property type="entry name" value="RmlC_Cupin_sf"/>
</dbReference>
<dbReference type="AlphaFoldDB" id="N6VY68"/>
<keyword evidence="10" id="KW-1185">Reference proteome</keyword>
<dbReference type="RefSeq" id="WP_004581044.1">
    <property type="nucleotide sequence ID" value="NZ_AP028878.1"/>
</dbReference>
<dbReference type="Gene3D" id="2.60.120.10">
    <property type="entry name" value="Jelly Rolls"/>
    <property type="match status" value="1"/>
</dbReference>
<dbReference type="SUPFAM" id="SSF51182">
    <property type="entry name" value="RmlC-like cupins"/>
    <property type="match status" value="1"/>
</dbReference>
<dbReference type="Pfam" id="PF06339">
    <property type="entry name" value="Ectoine_synth"/>
    <property type="match status" value="1"/>
</dbReference>
<dbReference type="GO" id="GO:0033990">
    <property type="term" value="F:ectoine synthase activity"/>
    <property type="evidence" value="ECO:0007669"/>
    <property type="project" value="UniProtKB-EC"/>
</dbReference>
<keyword evidence="5 8" id="KW-0456">Lyase</keyword>
<dbReference type="InterPro" id="IPR010462">
    <property type="entry name" value="Ectoine_synth"/>
</dbReference>
<evidence type="ECO:0000313" key="9">
    <source>
        <dbReference type="EMBL" id="ENO12814.1"/>
    </source>
</evidence>
<evidence type="ECO:0000256" key="4">
    <source>
        <dbReference type="ARBA" id="ARBA00019707"/>
    </source>
</evidence>
<comment type="pathway">
    <text evidence="1 8">Amine and polyamine biosynthesis; ectoine biosynthesis; L-ectoine from L-aspartate 4-semialdehyde: step 3/3.</text>
</comment>
<reference evidence="9 10" key="1">
    <citation type="journal article" date="2013" name="Genome Announc.">
        <title>Genome Sequence of the Polycyclic Aromatic Hydrocarbon-Degrading Bacterium Strain Marinobacter nanhaiticus D15-8WT.</title>
        <authorList>
            <person name="Cui Z."/>
            <person name="Gao W."/>
            <person name="Li Q."/>
            <person name="Xu G."/>
            <person name="Zheng L."/>
        </authorList>
    </citation>
    <scope>NUCLEOTIDE SEQUENCE [LARGE SCALE GENOMIC DNA]</scope>
    <source>
        <strain evidence="9 10">D15-8W</strain>
    </source>
</reference>
<dbReference type="EC" id="4.2.1.108" evidence="3 8"/>
<evidence type="ECO:0000256" key="8">
    <source>
        <dbReference type="HAMAP-Rule" id="MF_01255"/>
    </source>
</evidence>
<evidence type="ECO:0000256" key="2">
    <source>
        <dbReference type="ARBA" id="ARBA00009637"/>
    </source>
</evidence>
<evidence type="ECO:0000313" key="10">
    <source>
        <dbReference type="Proteomes" id="UP000013165"/>
    </source>
</evidence>
<evidence type="ECO:0000256" key="3">
    <source>
        <dbReference type="ARBA" id="ARBA00013192"/>
    </source>
</evidence>
<name>N6VY68_9GAMM</name>
<proteinExistence type="inferred from homology"/>
<comment type="similarity">
    <text evidence="2 8">Belongs to the ectoine synthase family.</text>
</comment>
<comment type="function">
    <text evidence="8">Catalyzes the circularization of gamma-N-acetyl-alpha,gamma-diaminobutyric acid (ADABA) to ectoine (1,4,5,6-tetrahydro-2-methyl-4-pyrimidine carboxylic acid), which is an excellent osmoprotectant.</text>
</comment>
<dbReference type="HAMAP" id="MF_01255">
    <property type="entry name" value="Ectoine_synth"/>
    <property type="match status" value="1"/>
</dbReference>
<evidence type="ECO:0000256" key="5">
    <source>
        <dbReference type="ARBA" id="ARBA00023239"/>
    </source>
</evidence>
<dbReference type="InterPro" id="IPR014710">
    <property type="entry name" value="RmlC-like_jellyroll"/>
</dbReference>
<dbReference type="PANTHER" id="PTHR39289">
    <property type="match status" value="1"/>
</dbReference>
<dbReference type="GO" id="GO:0019491">
    <property type="term" value="P:ectoine biosynthetic process"/>
    <property type="evidence" value="ECO:0007669"/>
    <property type="project" value="UniProtKB-UniRule"/>
</dbReference>
<dbReference type="HOGENOM" id="CLU_154525_0_0_6"/>
<dbReference type="STRING" id="626887.J057_15490"/>
<comment type="catalytic activity">
    <reaction evidence="7 8">
        <text>(2S)-4-acetamido-2-aminobutanoate = L-ectoine + H2O</text>
        <dbReference type="Rhea" id="RHEA:17281"/>
        <dbReference type="ChEBI" id="CHEBI:15377"/>
        <dbReference type="ChEBI" id="CHEBI:58515"/>
        <dbReference type="ChEBI" id="CHEBI:58929"/>
        <dbReference type="EC" id="4.2.1.108"/>
    </reaction>
</comment>
<evidence type="ECO:0000256" key="1">
    <source>
        <dbReference type="ARBA" id="ARBA00005181"/>
    </source>
</evidence>